<dbReference type="PIRSF" id="PIRSF000709">
    <property type="entry name" value="6PFK_2-Ptase"/>
    <property type="match status" value="1"/>
</dbReference>
<accession>A0ABT8BH26</accession>
<dbReference type="PROSITE" id="PS00175">
    <property type="entry name" value="PG_MUTASE"/>
    <property type="match status" value="1"/>
</dbReference>
<comment type="catalytic activity">
    <reaction evidence="5 6">
        <text>(2R)-2-phosphoglycerate = (2R)-3-phosphoglycerate</text>
        <dbReference type="Rhea" id="RHEA:15901"/>
        <dbReference type="ChEBI" id="CHEBI:58272"/>
        <dbReference type="ChEBI" id="CHEBI:58289"/>
        <dbReference type="EC" id="5.4.2.11"/>
    </reaction>
</comment>
<gene>
    <name evidence="5" type="primary">gpmA</name>
    <name evidence="7" type="ORF">QWZ12_10645</name>
</gene>
<feature type="binding site" evidence="5">
    <location>
        <begin position="162"/>
        <end position="163"/>
    </location>
    <ligand>
        <name>substrate</name>
    </ligand>
</feature>
<sequence length="214" mass="23547">MSSAVRTLVLVRHGQSTDNEHNLFSGFRNPGLTARGVAEAKRAGRKLKELGFHFDIAFSSKLDRAQHTLALMLEQLEQADLPVRSESALNERDYGELSGLNKAEARSQWSPERVHLWRKSYDAVPPGGESLAMTAARTVPFYKEVLARSVQNGQRVLVVAHGNSLRSIVMHLEAMSPEALMDFNITTSEILIYRFSETGAVLGKTSVVAPSTLG</sequence>
<feature type="binding site" evidence="5">
    <location>
        <position position="102"/>
    </location>
    <ligand>
        <name>substrate</name>
    </ligand>
</feature>
<dbReference type="InterPro" id="IPR029033">
    <property type="entry name" value="His_PPase_superfam"/>
</dbReference>
<feature type="site" description="Transition state stabilizer" evidence="5">
    <location>
        <position position="161"/>
    </location>
</feature>
<dbReference type="NCBIfam" id="TIGR01258">
    <property type="entry name" value="pgm_1"/>
    <property type="match status" value="1"/>
</dbReference>
<dbReference type="PANTHER" id="PTHR11931">
    <property type="entry name" value="PHOSPHOGLYCERATE MUTASE"/>
    <property type="match status" value="1"/>
</dbReference>
<comment type="function">
    <text evidence="5 6">Catalyzes the interconversion of 2-phosphoglycerate and 3-phosphoglycerate.</text>
</comment>
<dbReference type="EC" id="5.4.2.11" evidence="5 6"/>
<dbReference type="InterPro" id="IPR013078">
    <property type="entry name" value="His_Pase_superF_clade-1"/>
</dbReference>
<evidence type="ECO:0000313" key="8">
    <source>
        <dbReference type="Proteomes" id="UP001224644"/>
    </source>
</evidence>
<keyword evidence="3 5" id="KW-0324">Glycolysis</keyword>
<feature type="binding site" evidence="5">
    <location>
        <position position="64"/>
    </location>
    <ligand>
        <name>substrate</name>
    </ligand>
</feature>
<comment type="caution">
    <text evidence="7">The sequence shown here is derived from an EMBL/GenBank/DDBJ whole genome shotgun (WGS) entry which is preliminary data.</text>
</comment>
<organism evidence="7 8">
    <name type="scientific">Methylobacterium adhaesivum</name>
    <dbReference type="NCBI Taxonomy" id="333297"/>
    <lineage>
        <taxon>Bacteria</taxon>
        <taxon>Pseudomonadati</taxon>
        <taxon>Pseudomonadota</taxon>
        <taxon>Alphaproteobacteria</taxon>
        <taxon>Hyphomicrobiales</taxon>
        <taxon>Methylobacteriaceae</taxon>
        <taxon>Methylobacterium</taxon>
    </lineage>
</organism>
<feature type="binding site" evidence="5">
    <location>
        <begin position="12"/>
        <end position="19"/>
    </location>
    <ligand>
        <name>substrate</name>
    </ligand>
</feature>
<reference evidence="8" key="1">
    <citation type="journal article" date="2019" name="Int. J. Syst. Evol. Microbiol.">
        <title>The Global Catalogue of Microorganisms (GCM) 10K type strain sequencing project: providing services to taxonomists for standard genome sequencing and annotation.</title>
        <authorList>
            <consortium name="The Broad Institute Genomics Platform"/>
            <consortium name="The Broad Institute Genome Sequencing Center for Infectious Disease"/>
            <person name="Wu L."/>
            <person name="Ma J."/>
        </authorList>
    </citation>
    <scope>NUCLEOTIDE SEQUENCE [LARGE SCALE GENOMIC DNA]</scope>
    <source>
        <strain evidence="8">CECT 7069</strain>
    </source>
</reference>
<proteinExistence type="inferred from homology"/>
<dbReference type="Pfam" id="PF00300">
    <property type="entry name" value="His_Phos_1"/>
    <property type="match status" value="1"/>
</dbReference>
<feature type="active site" description="Proton donor/acceptor" evidence="5">
    <location>
        <position position="91"/>
    </location>
</feature>
<dbReference type="CDD" id="cd07067">
    <property type="entry name" value="HP_PGM_like"/>
    <property type="match status" value="1"/>
</dbReference>
<dbReference type="Proteomes" id="UP001224644">
    <property type="component" value="Unassembled WGS sequence"/>
</dbReference>
<evidence type="ECO:0000256" key="2">
    <source>
        <dbReference type="ARBA" id="ARBA00022432"/>
    </source>
</evidence>
<dbReference type="RefSeq" id="WP_238222190.1">
    <property type="nucleotide sequence ID" value="NZ_BPQD01000003.1"/>
</dbReference>
<dbReference type="SMART" id="SM00855">
    <property type="entry name" value="PGAM"/>
    <property type="match status" value="1"/>
</dbReference>
<dbReference type="EMBL" id="JAUFPX010000006">
    <property type="protein sequence ID" value="MDN3591070.1"/>
    <property type="molecule type" value="Genomic_DNA"/>
</dbReference>
<dbReference type="HAMAP" id="MF_01039">
    <property type="entry name" value="PGAM_GpmA"/>
    <property type="match status" value="1"/>
</dbReference>
<feature type="binding site" evidence="5">
    <location>
        <begin position="91"/>
        <end position="94"/>
    </location>
    <ligand>
        <name>substrate</name>
    </ligand>
</feature>
<dbReference type="GO" id="GO:0004619">
    <property type="term" value="F:phosphoglycerate mutase activity"/>
    <property type="evidence" value="ECO:0007669"/>
    <property type="project" value="UniProtKB-EC"/>
</dbReference>
<evidence type="ECO:0000313" key="7">
    <source>
        <dbReference type="EMBL" id="MDN3591070.1"/>
    </source>
</evidence>
<dbReference type="SUPFAM" id="SSF53254">
    <property type="entry name" value="Phosphoglycerate mutase-like"/>
    <property type="match status" value="1"/>
</dbReference>
<feature type="binding site" evidence="5">
    <location>
        <begin position="25"/>
        <end position="26"/>
    </location>
    <ligand>
        <name>substrate</name>
    </ligand>
</feature>
<comment type="subunit">
    <text evidence="5">Homodimer.</text>
</comment>
<evidence type="ECO:0000256" key="4">
    <source>
        <dbReference type="ARBA" id="ARBA00023235"/>
    </source>
</evidence>
<keyword evidence="8" id="KW-1185">Reference proteome</keyword>
<comment type="caution">
    <text evidence="5">Lacks conserved residue(s) required for the propagation of feature annotation.</text>
</comment>
<keyword evidence="4 5" id="KW-0413">Isomerase</keyword>
<keyword evidence="2 5" id="KW-0312">Gluconeogenesis</keyword>
<dbReference type="Gene3D" id="3.40.50.1240">
    <property type="entry name" value="Phosphoglycerate mutase-like"/>
    <property type="match status" value="1"/>
</dbReference>
<dbReference type="InterPro" id="IPR001345">
    <property type="entry name" value="PG/BPGM_mutase_AS"/>
</dbReference>
<evidence type="ECO:0000256" key="6">
    <source>
        <dbReference type="RuleBase" id="RU004512"/>
    </source>
</evidence>
<comment type="similarity">
    <text evidence="1 5">Belongs to the phosphoglycerate mutase family. BPG-dependent PGAM subfamily.</text>
</comment>
<evidence type="ECO:0000256" key="1">
    <source>
        <dbReference type="ARBA" id="ARBA00006717"/>
    </source>
</evidence>
<dbReference type="InterPro" id="IPR005952">
    <property type="entry name" value="Phosphogly_mut1"/>
</dbReference>
<protein>
    <recommendedName>
        <fullName evidence="5 6">2,3-bisphosphoglycerate-dependent phosphoglycerate mutase</fullName>
        <shortName evidence="5">BPG-dependent PGAM</shortName>
        <shortName evidence="5">PGAM</shortName>
        <shortName evidence="5">Phosphoglyceromutase</shortName>
        <shortName evidence="5">dPGM</shortName>
        <ecNumber evidence="5 6">5.4.2.11</ecNumber>
    </recommendedName>
</protein>
<evidence type="ECO:0000256" key="3">
    <source>
        <dbReference type="ARBA" id="ARBA00023152"/>
    </source>
</evidence>
<feature type="active site" description="Tele-phosphohistidine intermediate" evidence="5">
    <location>
        <position position="13"/>
    </location>
</feature>
<name>A0ABT8BH26_9HYPH</name>
<evidence type="ECO:0000256" key="5">
    <source>
        <dbReference type="HAMAP-Rule" id="MF_01039"/>
    </source>
</evidence>
<comment type="pathway">
    <text evidence="5 6">Carbohydrate degradation; glycolysis; pyruvate from D-glyceraldehyde 3-phosphate: step 3/5.</text>
</comment>